<evidence type="ECO:0000313" key="2">
    <source>
        <dbReference type="Proteomes" id="UP001287356"/>
    </source>
</evidence>
<dbReference type="AlphaFoldDB" id="A0AAE0NBG8"/>
<name>A0AAE0NBG8_9PEZI</name>
<sequence>MLVCYYKAREIALRPENYKAGWHATGFYSTKQSFPRAQQYQQAILDFVDQVAFLYDVEAKLAWLVPSISLLLHLCQVYFHTKKLDQAAPCPIPFAKVSANGSKAAEEVFRVHGETVVAGMKGGGEPRLGEILLRLQWSLDGRVQKRQNPKGSTVFGPEMMDMIQRPGAGSCLKFEDVTDEGKAWMRFVQEADIVVFCRGLGNAIEPQDMKSGSPCSCHQVPNDRHLLVAHNWCLEKIMTTRFGKSIKNLQRGSCVFGDNYVWKMDNWPFNMCDHTLSTS</sequence>
<protein>
    <submittedName>
        <fullName evidence="1">Uncharacterized protein</fullName>
    </submittedName>
</protein>
<reference evidence="1" key="2">
    <citation type="submission" date="2023-06" db="EMBL/GenBank/DDBJ databases">
        <authorList>
            <consortium name="Lawrence Berkeley National Laboratory"/>
            <person name="Haridas S."/>
            <person name="Hensen N."/>
            <person name="Bonometti L."/>
            <person name="Westerberg I."/>
            <person name="Brannstrom I.O."/>
            <person name="Guillou S."/>
            <person name="Cros-Aarteil S."/>
            <person name="Calhoun S."/>
            <person name="Kuo A."/>
            <person name="Mondo S."/>
            <person name="Pangilinan J."/>
            <person name="Riley R."/>
            <person name="Labutti K."/>
            <person name="Andreopoulos B."/>
            <person name="Lipzen A."/>
            <person name="Chen C."/>
            <person name="Yanf M."/>
            <person name="Daum C."/>
            <person name="Ng V."/>
            <person name="Clum A."/>
            <person name="Steindorff A."/>
            <person name="Ohm R."/>
            <person name="Martin F."/>
            <person name="Silar P."/>
            <person name="Natvig D."/>
            <person name="Lalanne C."/>
            <person name="Gautier V."/>
            <person name="Ament-Velasquez S.L."/>
            <person name="Kruys A."/>
            <person name="Hutchinson M.I."/>
            <person name="Powell A.J."/>
            <person name="Barry K."/>
            <person name="Miller A.N."/>
            <person name="Grigoriev I.V."/>
            <person name="Debuchy R."/>
            <person name="Gladieux P."/>
            <person name="Thoren M.H."/>
            <person name="Johannesson H."/>
        </authorList>
    </citation>
    <scope>NUCLEOTIDE SEQUENCE</scope>
    <source>
        <strain evidence="1">CBS 958.72</strain>
    </source>
</reference>
<evidence type="ECO:0000313" key="1">
    <source>
        <dbReference type="EMBL" id="KAK3376514.1"/>
    </source>
</evidence>
<gene>
    <name evidence="1" type="ORF">B0T24DRAFT_618864</name>
</gene>
<accession>A0AAE0NBG8</accession>
<reference evidence="1" key="1">
    <citation type="journal article" date="2023" name="Mol. Phylogenet. Evol.">
        <title>Genome-scale phylogeny and comparative genomics of the fungal order Sordariales.</title>
        <authorList>
            <person name="Hensen N."/>
            <person name="Bonometti L."/>
            <person name="Westerberg I."/>
            <person name="Brannstrom I.O."/>
            <person name="Guillou S."/>
            <person name="Cros-Aarteil S."/>
            <person name="Calhoun S."/>
            <person name="Haridas S."/>
            <person name="Kuo A."/>
            <person name="Mondo S."/>
            <person name="Pangilinan J."/>
            <person name="Riley R."/>
            <person name="LaButti K."/>
            <person name="Andreopoulos B."/>
            <person name="Lipzen A."/>
            <person name="Chen C."/>
            <person name="Yan M."/>
            <person name="Daum C."/>
            <person name="Ng V."/>
            <person name="Clum A."/>
            <person name="Steindorff A."/>
            <person name="Ohm R.A."/>
            <person name="Martin F."/>
            <person name="Silar P."/>
            <person name="Natvig D.O."/>
            <person name="Lalanne C."/>
            <person name="Gautier V."/>
            <person name="Ament-Velasquez S.L."/>
            <person name="Kruys A."/>
            <person name="Hutchinson M.I."/>
            <person name="Powell A.J."/>
            <person name="Barry K."/>
            <person name="Miller A.N."/>
            <person name="Grigoriev I.V."/>
            <person name="Debuchy R."/>
            <person name="Gladieux P."/>
            <person name="Hiltunen Thoren M."/>
            <person name="Johannesson H."/>
        </authorList>
    </citation>
    <scope>NUCLEOTIDE SEQUENCE</scope>
    <source>
        <strain evidence="1">CBS 958.72</strain>
    </source>
</reference>
<dbReference type="EMBL" id="JAULSN010000003">
    <property type="protein sequence ID" value="KAK3376514.1"/>
    <property type="molecule type" value="Genomic_DNA"/>
</dbReference>
<organism evidence="1 2">
    <name type="scientific">Lasiosphaeria ovina</name>
    <dbReference type="NCBI Taxonomy" id="92902"/>
    <lineage>
        <taxon>Eukaryota</taxon>
        <taxon>Fungi</taxon>
        <taxon>Dikarya</taxon>
        <taxon>Ascomycota</taxon>
        <taxon>Pezizomycotina</taxon>
        <taxon>Sordariomycetes</taxon>
        <taxon>Sordariomycetidae</taxon>
        <taxon>Sordariales</taxon>
        <taxon>Lasiosphaeriaceae</taxon>
        <taxon>Lasiosphaeria</taxon>
    </lineage>
</organism>
<keyword evidence="2" id="KW-1185">Reference proteome</keyword>
<dbReference type="Proteomes" id="UP001287356">
    <property type="component" value="Unassembled WGS sequence"/>
</dbReference>
<comment type="caution">
    <text evidence="1">The sequence shown here is derived from an EMBL/GenBank/DDBJ whole genome shotgun (WGS) entry which is preliminary data.</text>
</comment>
<proteinExistence type="predicted"/>